<accession>A0AAD9QVB5</accession>
<dbReference type="AlphaFoldDB" id="A0AAD9QVB5"/>
<reference evidence="2" key="2">
    <citation type="journal article" date="2023" name="Science">
        <title>Genomic signatures of disease resistance in endangered staghorn corals.</title>
        <authorList>
            <person name="Vollmer S.V."/>
            <person name="Selwyn J.D."/>
            <person name="Despard B.A."/>
            <person name="Roesel C.L."/>
        </authorList>
    </citation>
    <scope>NUCLEOTIDE SEQUENCE</scope>
    <source>
        <strain evidence="2">K2</strain>
    </source>
</reference>
<proteinExistence type="predicted"/>
<protein>
    <submittedName>
        <fullName evidence="2">Uncharacterized protein</fullName>
    </submittedName>
</protein>
<organism evidence="2 3">
    <name type="scientific">Acropora cervicornis</name>
    <name type="common">Staghorn coral</name>
    <dbReference type="NCBI Taxonomy" id="6130"/>
    <lineage>
        <taxon>Eukaryota</taxon>
        <taxon>Metazoa</taxon>
        <taxon>Cnidaria</taxon>
        <taxon>Anthozoa</taxon>
        <taxon>Hexacorallia</taxon>
        <taxon>Scleractinia</taxon>
        <taxon>Astrocoeniina</taxon>
        <taxon>Acroporidae</taxon>
        <taxon>Acropora</taxon>
    </lineage>
</organism>
<dbReference type="EMBL" id="JARQWQ010000013">
    <property type="protein sequence ID" value="KAK2568061.1"/>
    <property type="molecule type" value="Genomic_DNA"/>
</dbReference>
<feature type="region of interest" description="Disordered" evidence="1">
    <location>
        <begin position="1"/>
        <end position="24"/>
    </location>
</feature>
<gene>
    <name evidence="2" type="ORF">P5673_007976</name>
</gene>
<sequence>MLTATGLLSPSSIPKNKAAGVQGSRYPNTPLCIRNLSLPSGKSNEIPSMLSLEDPQYHQGRQNNKFQHTSRSKNNYSINASMIKNQPRYISHVVRIADQHVPKQIFFSKQVEGMHFDRGPEEVMKANLKKCNINVPCWKATARDRTL</sequence>
<dbReference type="Proteomes" id="UP001249851">
    <property type="component" value="Unassembled WGS sequence"/>
</dbReference>
<name>A0AAD9QVB5_ACRCE</name>
<evidence type="ECO:0000256" key="1">
    <source>
        <dbReference type="SAM" id="MobiDB-lite"/>
    </source>
</evidence>
<feature type="compositionally biased region" description="Polar residues" evidence="1">
    <location>
        <begin position="1"/>
        <end position="14"/>
    </location>
</feature>
<keyword evidence="3" id="KW-1185">Reference proteome</keyword>
<evidence type="ECO:0000313" key="3">
    <source>
        <dbReference type="Proteomes" id="UP001249851"/>
    </source>
</evidence>
<comment type="caution">
    <text evidence="2">The sequence shown here is derived from an EMBL/GenBank/DDBJ whole genome shotgun (WGS) entry which is preliminary data.</text>
</comment>
<evidence type="ECO:0000313" key="2">
    <source>
        <dbReference type="EMBL" id="KAK2568061.1"/>
    </source>
</evidence>
<reference evidence="2" key="1">
    <citation type="journal article" date="2023" name="G3 (Bethesda)">
        <title>Whole genome assembly and annotation of the endangered Caribbean coral Acropora cervicornis.</title>
        <authorList>
            <person name="Selwyn J.D."/>
            <person name="Vollmer S.V."/>
        </authorList>
    </citation>
    <scope>NUCLEOTIDE SEQUENCE</scope>
    <source>
        <strain evidence="2">K2</strain>
    </source>
</reference>